<protein>
    <submittedName>
        <fullName evidence="2">Uncharacterized protein</fullName>
    </submittedName>
</protein>
<sequence>MAKNERPVSWLWKVMLVAGLGTVAVWAVKRHRVSLREGGRNVAAWASNKTEKATGMLREKWQAVKSTAQKEFAAHPTVQSASDLINKAGQAITRSDEMVTEYARELKPGLRITPMTYRRIKRKPLQRKD</sequence>
<dbReference type="AlphaFoldDB" id="D7CP60"/>
<reference evidence="2 3" key="2">
    <citation type="journal article" date="2010" name="Stand. Genomic Sci.">
        <title>Complete genome sequence of Syntrophothermus lipocalidus type strain (TGB-C1).</title>
        <authorList>
            <person name="Djao O.D."/>
            <person name="Zhang X."/>
            <person name="Lucas S."/>
            <person name="Lapidus A."/>
            <person name="Del Rio T.G."/>
            <person name="Nolan M."/>
            <person name="Tice H."/>
            <person name="Cheng J.F."/>
            <person name="Han C."/>
            <person name="Tapia R."/>
            <person name="Goodwin L."/>
            <person name="Pitluck S."/>
            <person name="Liolios K."/>
            <person name="Ivanova N."/>
            <person name="Mavromatis K."/>
            <person name="Mikhailova N."/>
            <person name="Ovchinnikova G."/>
            <person name="Pati A."/>
            <person name="Brambilla E."/>
            <person name="Chen A."/>
            <person name="Palaniappan K."/>
            <person name="Land M."/>
            <person name="Hauser L."/>
            <person name="Chang Y.J."/>
            <person name="Jeffries C.D."/>
            <person name="Rohde M."/>
            <person name="Sikorski J."/>
            <person name="Spring S."/>
            <person name="Goker M."/>
            <person name="Detter J.C."/>
            <person name="Woyke T."/>
            <person name="Bristow J."/>
            <person name="Eisen J.A."/>
            <person name="Markowitz V."/>
            <person name="Hugenholtz P."/>
            <person name="Kyrpides N.C."/>
            <person name="Klenk H.P."/>
        </authorList>
    </citation>
    <scope>NUCLEOTIDE SEQUENCE [LARGE SCALE GENOMIC DNA]</scope>
    <source>
        <strain evidence="3">DSM 12680 / TGB-C1</strain>
    </source>
</reference>
<dbReference type="HOGENOM" id="CLU_1947768_0_0_9"/>
<evidence type="ECO:0000313" key="3">
    <source>
        <dbReference type="Proteomes" id="UP000000378"/>
    </source>
</evidence>
<keyword evidence="1" id="KW-0472">Membrane</keyword>
<gene>
    <name evidence="2" type="ordered locus">Slip_1738</name>
</gene>
<reference evidence="3" key="1">
    <citation type="journal article" date="2010" name="Stand. Genomic Sci.">
        <title>Complete genome sequence of Syntrophothermus lipocalidus type strain (TGB-C1T).</title>
        <authorList>
            <consortium name="US DOE Joint Genome Institute (JGI-PGF)"/>
            <person name="Djao O."/>
            <person name="Zhang X."/>
            <person name="Lucas S."/>
            <person name="Lapidus A."/>
            <person name="Glavina Del Rio T."/>
            <person name="Nolan M."/>
            <person name="Tice H."/>
            <person name="Cheng J."/>
            <person name="Han C."/>
            <person name="Tapia R."/>
            <person name="Goodwin L."/>
            <person name="Pitluck S."/>
            <person name="Liolios K."/>
            <person name="Ivanova N."/>
            <person name="Mavromatis K."/>
            <person name="Mikhailova N."/>
            <person name="Ovchinnikova G."/>
            <person name="Pati A."/>
            <person name="Brambilla E."/>
            <person name="Chen A."/>
            <person name="Palaniappan K."/>
            <person name="Land M."/>
            <person name="Hauser L."/>
            <person name="Chang Y."/>
            <person name="Jeffries C."/>
            <person name="Rohde M."/>
            <person name="Sikorski J."/>
            <person name="Spring S."/>
            <person name="Goker M."/>
            <person name="Detter J."/>
            <person name="Woyke T."/>
            <person name="Bristow J."/>
            <person name="Eisen J."/>
            <person name="Markowitz V."/>
            <person name="Hugenholtz P."/>
            <person name="Kyrpides N."/>
            <person name="Klenk H."/>
        </authorList>
    </citation>
    <scope>NUCLEOTIDE SEQUENCE [LARGE SCALE GENOMIC DNA]</scope>
    <source>
        <strain evidence="3">DSM 12680 / TGB-C1</strain>
    </source>
</reference>
<proteinExistence type="predicted"/>
<keyword evidence="3" id="KW-1185">Reference proteome</keyword>
<feature type="transmembrane region" description="Helical" evidence="1">
    <location>
        <begin position="12"/>
        <end position="28"/>
    </location>
</feature>
<name>D7CP60_SYNLT</name>
<keyword evidence="1" id="KW-1133">Transmembrane helix</keyword>
<organism evidence="2 3">
    <name type="scientific">Syntrophothermus lipocalidus (strain DSM 12680 / TGB-C1)</name>
    <dbReference type="NCBI Taxonomy" id="643648"/>
    <lineage>
        <taxon>Bacteria</taxon>
        <taxon>Bacillati</taxon>
        <taxon>Bacillota</taxon>
        <taxon>Clostridia</taxon>
        <taxon>Eubacteriales</taxon>
        <taxon>Syntrophomonadaceae</taxon>
        <taxon>Syntrophothermus</taxon>
    </lineage>
</organism>
<evidence type="ECO:0000313" key="2">
    <source>
        <dbReference type="EMBL" id="ADI02495.1"/>
    </source>
</evidence>
<keyword evidence="1" id="KW-0812">Transmembrane</keyword>
<evidence type="ECO:0000256" key="1">
    <source>
        <dbReference type="SAM" id="Phobius"/>
    </source>
</evidence>
<dbReference type="Proteomes" id="UP000000378">
    <property type="component" value="Chromosome"/>
</dbReference>
<dbReference type="EMBL" id="CP002048">
    <property type="protein sequence ID" value="ADI02495.1"/>
    <property type="molecule type" value="Genomic_DNA"/>
</dbReference>
<dbReference type="KEGG" id="slp:Slip_1738"/>
<accession>D7CP60</accession>
<dbReference type="RefSeq" id="WP_013175897.1">
    <property type="nucleotide sequence ID" value="NC_014220.1"/>
</dbReference>